<dbReference type="InterPro" id="IPR012337">
    <property type="entry name" value="RNaseH-like_sf"/>
</dbReference>
<evidence type="ECO:0000313" key="3">
    <source>
        <dbReference type="EMBL" id="OFE02302.1"/>
    </source>
</evidence>
<dbReference type="GO" id="GO:0006313">
    <property type="term" value="P:DNA transposition"/>
    <property type="evidence" value="ECO:0007669"/>
    <property type="project" value="InterPro"/>
</dbReference>
<dbReference type="Proteomes" id="UP000175835">
    <property type="component" value="Unassembled WGS sequence"/>
</dbReference>
<evidence type="ECO:0000256" key="1">
    <source>
        <dbReference type="ARBA" id="ARBA00002286"/>
    </source>
</evidence>
<evidence type="ECO:0000259" key="2">
    <source>
        <dbReference type="Pfam" id="PF01609"/>
    </source>
</evidence>
<dbReference type="SUPFAM" id="SSF53098">
    <property type="entry name" value="Ribonuclease H-like"/>
    <property type="match status" value="1"/>
</dbReference>
<dbReference type="InterPro" id="IPR002559">
    <property type="entry name" value="Transposase_11"/>
</dbReference>
<comment type="function">
    <text evidence="1">Involved in the transposition of the insertion sequence.</text>
</comment>
<protein>
    <recommendedName>
        <fullName evidence="2">Transposase IS4-like domain-containing protein</fullName>
    </recommendedName>
</protein>
<dbReference type="GO" id="GO:0004803">
    <property type="term" value="F:transposase activity"/>
    <property type="evidence" value="ECO:0007669"/>
    <property type="project" value="InterPro"/>
</dbReference>
<proteinExistence type="predicted"/>
<reference evidence="3 4" key="1">
    <citation type="submission" date="2016-05" db="EMBL/GenBank/DDBJ databases">
        <title>Bacillus thuringiensis and Bacillus weihenstephanensis as novel biocontrol agents of wilt causing Verticillium species.</title>
        <authorList>
            <person name="Hollensteiner J."/>
            <person name="Wemheuer F."/>
            <person name="Harting R."/>
            <person name="Kolarzyk A."/>
            <person name="Diaz-Valerio S."/>
            <person name="Poehlein A."/>
            <person name="Brzuszkiewicz E."/>
            <person name="Nesemann K."/>
            <person name="Braus-Stromeyer S."/>
            <person name="Braus G."/>
            <person name="Daniel R."/>
            <person name="Liesegang H."/>
        </authorList>
    </citation>
    <scope>NUCLEOTIDE SEQUENCE [LARGE SCALE GENOMIC DNA]</scope>
    <source>
        <strain evidence="3 4">GOE11</strain>
    </source>
</reference>
<dbReference type="EMBL" id="LXLX01000004">
    <property type="protein sequence ID" value="OFE02302.1"/>
    <property type="molecule type" value="Genomic_DNA"/>
</dbReference>
<evidence type="ECO:0000313" key="4">
    <source>
        <dbReference type="Proteomes" id="UP000175835"/>
    </source>
</evidence>
<dbReference type="GO" id="GO:0003677">
    <property type="term" value="F:DNA binding"/>
    <property type="evidence" value="ECO:0007669"/>
    <property type="project" value="InterPro"/>
</dbReference>
<gene>
    <name evidence="3" type="ORF">BWGOE11_02260</name>
</gene>
<comment type="caution">
    <text evidence="3">The sequence shown here is derived from an EMBL/GenBank/DDBJ whole genome shotgun (WGS) entry which is preliminary data.</text>
</comment>
<dbReference type="PATRIC" id="fig|86662.23.peg.5929"/>
<dbReference type="Pfam" id="PF01609">
    <property type="entry name" value="DDE_Tnp_1"/>
    <property type="match status" value="1"/>
</dbReference>
<feature type="domain" description="Transposase IS4-like" evidence="2">
    <location>
        <begin position="108"/>
        <end position="152"/>
    </location>
</feature>
<dbReference type="AlphaFoldDB" id="A0A1E8BVI9"/>
<accession>A0A1E8BVI9</accession>
<name>A0A1E8BVI9_BACMY</name>
<organism evidence="3 4">
    <name type="scientific">Bacillus mycoides</name>
    <dbReference type="NCBI Taxonomy" id="1405"/>
    <lineage>
        <taxon>Bacteria</taxon>
        <taxon>Bacillati</taxon>
        <taxon>Bacillota</taxon>
        <taxon>Bacilli</taxon>
        <taxon>Bacillales</taxon>
        <taxon>Bacillaceae</taxon>
        <taxon>Bacillus</taxon>
        <taxon>Bacillus cereus group</taxon>
    </lineage>
</organism>
<sequence length="169" mass="19215">MNLSILDELQPIAEELQRHMSSHVLEHLAKEKGFVQRRSKYQAQELVALCVWLSQQVASTSLTQLCSCLEVSTGVLISPEGLNLRFNASAVKFLEQVLANLLTQRIHSTQERSKRLSGINVYITNLSVENVPTEHIHNLYSLRWQIEIFLKHGSLSFKFTSAKKSRKNA</sequence>